<keyword evidence="8 13" id="KW-0472">Membrane</keyword>
<keyword evidence="12" id="KW-0807">Transducer</keyword>
<dbReference type="PANTHER" id="PTHR26451">
    <property type="entry name" value="G_PROTEIN_RECEP_F1_2 DOMAIN-CONTAINING PROTEIN"/>
    <property type="match status" value="1"/>
</dbReference>
<gene>
    <name evidence="15" type="primary">LOC113567724</name>
</gene>
<evidence type="ECO:0000256" key="6">
    <source>
        <dbReference type="ARBA" id="ARBA00022989"/>
    </source>
</evidence>
<evidence type="ECO:0000256" key="8">
    <source>
        <dbReference type="ARBA" id="ARBA00023136"/>
    </source>
</evidence>
<reference evidence="15" key="5">
    <citation type="submission" date="2025-09" db="UniProtKB">
        <authorList>
            <consortium name="Ensembl"/>
        </authorList>
    </citation>
    <scope>IDENTIFICATION</scope>
</reference>
<dbReference type="GeneTree" id="ENSGT00940000161369"/>
<dbReference type="PROSITE" id="PS50262">
    <property type="entry name" value="G_PROTEIN_RECEP_F1_2"/>
    <property type="match status" value="1"/>
</dbReference>
<keyword evidence="2" id="KW-1003">Cell membrane</keyword>
<keyword evidence="5" id="KW-0552">Olfaction</keyword>
<feature type="transmembrane region" description="Helical" evidence="13">
    <location>
        <begin position="144"/>
        <end position="166"/>
    </location>
</feature>
<reference evidence="15" key="4">
    <citation type="submission" date="2025-08" db="UniProtKB">
        <authorList>
            <consortium name="Ensembl"/>
        </authorList>
    </citation>
    <scope>IDENTIFICATION</scope>
</reference>
<dbReference type="Proteomes" id="UP000314983">
    <property type="component" value="Chromosome 15"/>
</dbReference>
<dbReference type="Gene3D" id="1.20.1070.10">
    <property type="entry name" value="Rhodopsin 7-helix transmembrane proteins"/>
    <property type="match status" value="1"/>
</dbReference>
<dbReference type="PANTHER" id="PTHR26451:SF876">
    <property type="entry name" value="OLFACTORY RECEPTOR 10K2"/>
    <property type="match status" value="1"/>
</dbReference>
<evidence type="ECO:0000256" key="11">
    <source>
        <dbReference type="ARBA" id="ARBA00023180"/>
    </source>
</evidence>
<feature type="transmembrane region" description="Helical" evidence="13">
    <location>
        <begin position="28"/>
        <end position="54"/>
    </location>
</feature>
<dbReference type="InterPro" id="IPR052921">
    <property type="entry name" value="GPCR1_Superfamily_Member"/>
</dbReference>
<evidence type="ECO:0000259" key="14">
    <source>
        <dbReference type="PROSITE" id="PS50262"/>
    </source>
</evidence>
<evidence type="ECO:0000256" key="10">
    <source>
        <dbReference type="ARBA" id="ARBA00023170"/>
    </source>
</evidence>
<protein>
    <recommendedName>
        <fullName evidence="14">G-protein coupled receptors family 1 profile domain-containing protein</fullName>
    </recommendedName>
</protein>
<reference evidence="15" key="3">
    <citation type="submission" date="2020-05" db="EMBL/GenBank/DDBJ databases">
        <title>Electrophorus electricus (electric eel) genome, fEleEle1, primary haplotype.</title>
        <authorList>
            <person name="Myers G."/>
            <person name="Meyer A."/>
            <person name="Fedrigo O."/>
            <person name="Formenti G."/>
            <person name="Rhie A."/>
            <person name="Tracey A."/>
            <person name="Sims Y."/>
            <person name="Jarvis E.D."/>
        </authorList>
    </citation>
    <scope>NUCLEOTIDE SEQUENCE [LARGE SCALE GENOMIC DNA]</scope>
</reference>
<dbReference type="AlphaFoldDB" id="A0A4W4DVL5"/>
<feature type="transmembrane region" description="Helical" evidence="13">
    <location>
        <begin position="239"/>
        <end position="264"/>
    </location>
</feature>
<evidence type="ECO:0000313" key="16">
    <source>
        <dbReference type="Proteomes" id="UP000314983"/>
    </source>
</evidence>
<sequence length="316" mass="35564">MPLPISWSILKMITEFVVTGFDTLEKPLGVGIVILIVYIFVMLANLANICFIVLDKRLHQPMYLFICNLAIVDMLYCTSSCPTMIGVLIVGYKSISYGPCIVQMFAFGLGFVMELFTISAMAFDRLIAILNPLRYHSILTNFRSILLTFLLWIVGSASMAIVPGTVLPLPLCYSSLKYVFCDYAAVVRLTCVDPNPYFDLMSLFSSIIMFGTFSFICMSYLRIVIIVIKMNSKGNKKKVFNTCLSHLIVIACYYGPTFILIGLTRIGLVLTLEERHGLRVGTILGPSLVNPFIYCFRTKEIRNKILRIISKVEPDK</sequence>
<feature type="transmembrane region" description="Helical" evidence="13">
    <location>
        <begin position="276"/>
        <end position="296"/>
    </location>
</feature>
<dbReference type="InterPro" id="IPR000276">
    <property type="entry name" value="GPCR_Rhodpsn"/>
</dbReference>
<keyword evidence="10" id="KW-0675">Receptor</keyword>
<evidence type="ECO:0000256" key="3">
    <source>
        <dbReference type="ARBA" id="ARBA00022606"/>
    </source>
</evidence>
<dbReference type="OMA" id="QMCVGAL"/>
<comment type="subcellular location">
    <subcellularLocation>
        <location evidence="1">Cell membrane</location>
        <topology evidence="1">Multi-pass membrane protein</topology>
    </subcellularLocation>
</comment>
<dbReference type="Pfam" id="PF13853">
    <property type="entry name" value="7tm_4"/>
    <property type="match status" value="1"/>
</dbReference>
<keyword evidence="11" id="KW-0325">Glycoprotein</keyword>
<dbReference type="GO" id="GO:0005549">
    <property type="term" value="F:odorant binding"/>
    <property type="evidence" value="ECO:0007669"/>
    <property type="project" value="TreeGrafter"/>
</dbReference>
<dbReference type="FunFam" id="1.20.1070.10:FF:000024">
    <property type="entry name" value="Olfactory receptor"/>
    <property type="match status" value="1"/>
</dbReference>
<feature type="transmembrane region" description="Helical" evidence="13">
    <location>
        <begin position="66"/>
        <end position="89"/>
    </location>
</feature>
<dbReference type="PRINTS" id="PR00245">
    <property type="entry name" value="OLFACTORYR"/>
</dbReference>
<dbReference type="GO" id="GO:0004930">
    <property type="term" value="F:G protein-coupled receptor activity"/>
    <property type="evidence" value="ECO:0007669"/>
    <property type="project" value="UniProtKB-KW"/>
</dbReference>
<feature type="transmembrane region" description="Helical" evidence="13">
    <location>
        <begin position="203"/>
        <end position="227"/>
    </location>
</feature>
<dbReference type="SUPFAM" id="SSF81321">
    <property type="entry name" value="Family A G protein-coupled receptor-like"/>
    <property type="match status" value="1"/>
</dbReference>
<evidence type="ECO:0000256" key="2">
    <source>
        <dbReference type="ARBA" id="ARBA00022475"/>
    </source>
</evidence>
<evidence type="ECO:0000256" key="4">
    <source>
        <dbReference type="ARBA" id="ARBA00022692"/>
    </source>
</evidence>
<dbReference type="GO" id="GO:0004984">
    <property type="term" value="F:olfactory receptor activity"/>
    <property type="evidence" value="ECO:0007669"/>
    <property type="project" value="InterPro"/>
</dbReference>
<evidence type="ECO:0000256" key="1">
    <source>
        <dbReference type="ARBA" id="ARBA00004651"/>
    </source>
</evidence>
<evidence type="ECO:0000256" key="5">
    <source>
        <dbReference type="ARBA" id="ARBA00022725"/>
    </source>
</evidence>
<evidence type="ECO:0000256" key="12">
    <source>
        <dbReference type="ARBA" id="ARBA00023224"/>
    </source>
</evidence>
<evidence type="ECO:0000256" key="7">
    <source>
        <dbReference type="ARBA" id="ARBA00023040"/>
    </source>
</evidence>
<reference evidence="16" key="2">
    <citation type="journal article" date="2017" name="Sci. Adv.">
        <title>A tail of two voltages: Proteomic comparison of the three electric organs of the electric eel.</title>
        <authorList>
            <person name="Traeger L.L."/>
            <person name="Sabat G."/>
            <person name="Barrett-Wilt G.A."/>
            <person name="Wells G.B."/>
            <person name="Sussman M.R."/>
        </authorList>
    </citation>
    <scope>NUCLEOTIDE SEQUENCE [LARGE SCALE GENOMIC DNA]</scope>
</reference>
<evidence type="ECO:0000256" key="13">
    <source>
        <dbReference type="SAM" id="Phobius"/>
    </source>
</evidence>
<evidence type="ECO:0000256" key="9">
    <source>
        <dbReference type="ARBA" id="ARBA00023157"/>
    </source>
</evidence>
<keyword evidence="3" id="KW-0716">Sensory transduction</keyword>
<keyword evidence="6 13" id="KW-1133">Transmembrane helix</keyword>
<proteinExistence type="predicted"/>
<accession>A0A4W4DVL5</accession>
<name>A0A4W4DVL5_ELEEL</name>
<keyword evidence="4 13" id="KW-0812">Transmembrane</keyword>
<dbReference type="Ensembl" id="ENSEEET00000002958.2">
    <property type="protein sequence ID" value="ENSEEEP00000002912.2"/>
    <property type="gene ID" value="ENSEEEG00000028770.1"/>
</dbReference>
<dbReference type="GO" id="GO:0005886">
    <property type="term" value="C:plasma membrane"/>
    <property type="evidence" value="ECO:0007669"/>
    <property type="project" value="UniProtKB-SubCell"/>
</dbReference>
<organism evidence="15 16">
    <name type="scientific">Electrophorus electricus</name>
    <name type="common">Electric eel</name>
    <name type="synonym">Gymnotus electricus</name>
    <dbReference type="NCBI Taxonomy" id="8005"/>
    <lineage>
        <taxon>Eukaryota</taxon>
        <taxon>Metazoa</taxon>
        <taxon>Chordata</taxon>
        <taxon>Craniata</taxon>
        <taxon>Vertebrata</taxon>
        <taxon>Euteleostomi</taxon>
        <taxon>Actinopterygii</taxon>
        <taxon>Neopterygii</taxon>
        <taxon>Teleostei</taxon>
        <taxon>Ostariophysi</taxon>
        <taxon>Gymnotiformes</taxon>
        <taxon>Gymnotoidei</taxon>
        <taxon>Gymnotidae</taxon>
        <taxon>Electrophorus</taxon>
    </lineage>
</organism>
<feature type="domain" description="G-protein coupled receptors family 1 profile" evidence="14">
    <location>
        <begin position="44"/>
        <end position="294"/>
    </location>
</feature>
<dbReference type="PRINTS" id="PR00237">
    <property type="entry name" value="GPCRRHODOPSN"/>
</dbReference>
<keyword evidence="16" id="KW-1185">Reference proteome</keyword>
<feature type="transmembrane region" description="Helical" evidence="13">
    <location>
        <begin position="101"/>
        <end position="123"/>
    </location>
</feature>
<dbReference type="SMART" id="SM01381">
    <property type="entry name" value="7TM_GPCR_Srsx"/>
    <property type="match status" value="1"/>
</dbReference>
<dbReference type="InterPro" id="IPR017452">
    <property type="entry name" value="GPCR_Rhodpsn_7TM"/>
</dbReference>
<keyword evidence="9" id="KW-1015">Disulfide bond</keyword>
<reference evidence="16" key="1">
    <citation type="journal article" date="2014" name="Science">
        <title>Nonhuman genetics. Genomic basis for the convergent evolution of electric organs.</title>
        <authorList>
            <person name="Gallant J.R."/>
            <person name="Traeger L.L."/>
            <person name="Volkening J.D."/>
            <person name="Moffett H."/>
            <person name="Chen P.H."/>
            <person name="Novina C.D."/>
            <person name="Phillips G.N.Jr."/>
            <person name="Anand R."/>
            <person name="Wells G.B."/>
            <person name="Pinch M."/>
            <person name="Guth R."/>
            <person name="Unguez G.A."/>
            <person name="Albert J.S."/>
            <person name="Zakon H.H."/>
            <person name="Samanta M.P."/>
            <person name="Sussman M.R."/>
        </authorList>
    </citation>
    <scope>NUCLEOTIDE SEQUENCE [LARGE SCALE GENOMIC DNA]</scope>
</reference>
<keyword evidence="7" id="KW-0297">G-protein coupled receptor</keyword>
<dbReference type="InterPro" id="IPR000725">
    <property type="entry name" value="Olfact_rcpt"/>
</dbReference>
<evidence type="ECO:0000313" key="15">
    <source>
        <dbReference type="Ensembl" id="ENSEEEP00000002912.2"/>
    </source>
</evidence>